<organism evidence="6 7">
    <name type="scientific">Kineosporia succinea</name>
    <dbReference type="NCBI Taxonomy" id="84632"/>
    <lineage>
        <taxon>Bacteria</taxon>
        <taxon>Bacillati</taxon>
        <taxon>Actinomycetota</taxon>
        <taxon>Actinomycetes</taxon>
        <taxon>Kineosporiales</taxon>
        <taxon>Kineosporiaceae</taxon>
        <taxon>Kineosporia</taxon>
    </lineage>
</organism>
<feature type="modified residue" description="4-aspartylphosphate" evidence="3">
    <location>
        <position position="68"/>
    </location>
</feature>
<keyword evidence="2 6" id="KW-0238">DNA-binding</keyword>
<comment type="caution">
    <text evidence="6">The sequence shown here is derived from an EMBL/GenBank/DDBJ whole genome shotgun (WGS) entry which is preliminary data.</text>
</comment>
<dbReference type="Proteomes" id="UP001235712">
    <property type="component" value="Unassembled WGS sequence"/>
</dbReference>
<keyword evidence="7" id="KW-1185">Reference proteome</keyword>
<dbReference type="InterPro" id="IPR058245">
    <property type="entry name" value="NreC/VraR/RcsB-like_REC"/>
</dbReference>
<dbReference type="Pfam" id="PF00196">
    <property type="entry name" value="GerE"/>
    <property type="match status" value="1"/>
</dbReference>
<dbReference type="InterPro" id="IPR039420">
    <property type="entry name" value="WalR-like"/>
</dbReference>
<dbReference type="SUPFAM" id="SSF52172">
    <property type="entry name" value="CheY-like"/>
    <property type="match status" value="1"/>
</dbReference>
<feature type="domain" description="Response regulatory" evidence="5">
    <location>
        <begin position="17"/>
        <end position="136"/>
    </location>
</feature>
<dbReference type="Pfam" id="PF00072">
    <property type="entry name" value="Response_reg"/>
    <property type="match status" value="1"/>
</dbReference>
<reference evidence="6 7" key="1">
    <citation type="submission" date="2023-07" db="EMBL/GenBank/DDBJ databases">
        <title>Sequencing the genomes of 1000 actinobacteria strains.</title>
        <authorList>
            <person name="Klenk H.-P."/>
        </authorList>
    </citation>
    <scope>NUCLEOTIDE SEQUENCE [LARGE SCALE GENOMIC DNA]</scope>
    <source>
        <strain evidence="6 7">DSM 44388</strain>
    </source>
</reference>
<evidence type="ECO:0000256" key="2">
    <source>
        <dbReference type="ARBA" id="ARBA00023125"/>
    </source>
</evidence>
<feature type="domain" description="HTH luxR-type" evidence="4">
    <location>
        <begin position="158"/>
        <end position="223"/>
    </location>
</feature>
<proteinExistence type="predicted"/>
<dbReference type="InterPro" id="IPR000792">
    <property type="entry name" value="Tscrpt_reg_LuxR_C"/>
</dbReference>
<evidence type="ECO:0000259" key="5">
    <source>
        <dbReference type="PROSITE" id="PS50110"/>
    </source>
</evidence>
<dbReference type="PRINTS" id="PR00038">
    <property type="entry name" value="HTHLUXR"/>
</dbReference>
<protein>
    <submittedName>
        <fullName evidence="6">DNA-binding NarL/FixJ family response regulator</fullName>
    </submittedName>
</protein>
<dbReference type="SMART" id="SM00421">
    <property type="entry name" value="HTH_LUXR"/>
    <property type="match status" value="1"/>
</dbReference>
<dbReference type="PROSITE" id="PS50110">
    <property type="entry name" value="RESPONSE_REGULATORY"/>
    <property type="match status" value="1"/>
</dbReference>
<evidence type="ECO:0000256" key="1">
    <source>
        <dbReference type="ARBA" id="ARBA00022553"/>
    </source>
</evidence>
<evidence type="ECO:0000313" key="6">
    <source>
        <dbReference type="EMBL" id="MDP9826747.1"/>
    </source>
</evidence>
<dbReference type="GO" id="GO:0003677">
    <property type="term" value="F:DNA binding"/>
    <property type="evidence" value="ECO:0007669"/>
    <property type="project" value="UniProtKB-KW"/>
</dbReference>
<dbReference type="PANTHER" id="PTHR43214">
    <property type="entry name" value="TWO-COMPONENT RESPONSE REGULATOR"/>
    <property type="match status" value="1"/>
</dbReference>
<dbReference type="NCBIfam" id="NF047785">
    <property type="entry name" value="respo_reg_MadR"/>
    <property type="match status" value="1"/>
</dbReference>
<dbReference type="SMART" id="SM00448">
    <property type="entry name" value="REC"/>
    <property type="match status" value="1"/>
</dbReference>
<name>A0ABT9P242_9ACTN</name>
<dbReference type="InterPro" id="IPR016032">
    <property type="entry name" value="Sig_transdc_resp-reg_C-effctor"/>
</dbReference>
<dbReference type="PROSITE" id="PS00622">
    <property type="entry name" value="HTH_LUXR_1"/>
    <property type="match status" value="1"/>
</dbReference>
<dbReference type="RefSeq" id="WP_307241883.1">
    <property type="nucleotide sequence ID" value="NZ_JAUSQZ010000001.1"/>
</dbReference>
<dbReference type="Gene3D" id="3.40.50.2300">
    <property type="match status" value="1"/>
</dbReference>
<dbReference type="CDD" id="cd06170">
    <property type="entry name" value="LuxR_C_like"/>
    <property type="match status" value="1"/>
</dbReference>
<evidence type="ECO:0000313" key="7">
    <source>
        <dbReference type="Proteomes" id="UP001235712"/>
    </source>
</evidence>
<keyword evidence="1 3" id="KW-0597">Phosphoprotein</keyword>
<sequence length="225" mass="24116">MTTTSVQVPASRTGSTTVVVVDDHANVRQGLRALLEREDDLRVVGESASAPGVLAVVERARPDVVLLDLKLSGPSDTEGLDLCATLTNHFPGLGVLVLTTLLDDRLVLAAIQRGARGYVVKDVDTSELVRAVRAVGRGEGALDARSTAAMVRSLSPGADRGRPRLTGREIEVLRLLAQGCSNRMVGTRLYISETTVKFHVSNLMRKLAVSRRAEAVYAGSKWGYI</sequence>
<accession>A0ABT9P242</accession>
<dbReference type="PROSITE" id="PS50043">
    <property type="entry name" value="HTH_LUXR_2"/>
    <property type="match status" value="1"/>
</dbReference>
<evidence type="ECO:0000259" key="4">
    <source>
        <dbReference type="PROSITE" id="PS50043"/>
    </source>
</evidence>
<dbReference type="InterPro" id="IPR011006">
    <property type="entry name" value="CheY-like_superfamily"/>
</dbReference>
<dbReference type="CDD" id="cd17535">
    <property type="entry name" value="REC_NarL-like"/>
    <property type="match status" value="1"/>
</dbReference>
<evidence type="ECO:0000256" key="3">
    <source>
        <dbReference type="PROSITE-ProRule" id="PRU00169"/>
    </source>
</evidence>
<dbReference type="InterPro" id="IPR001789">
    <property type="entry name" value="Sig_transdc_resp-reg_receiver"/>
</dbReference>
<gene>
    <name evidence="6" type="ORF">J2S57_002496</name>
</gene>
<dbReference type="EMBL" id="JAUSQZ010000001">
    <property type="protein sequence ID" value="MDP9826747.1"/>
    <property type="molecule type" value="Genomic_DNA"/>
</dbReference>
<dbReference type="SUPFAM" id="SSF46894">
    <property type="entry name" value="C-terminal effector domain of the bipartite response regulators"/>
    <property type="match status" value="1"/>
</dbReference>